<dbReference type="GO" id="GO:0006508">
    <property type="term" value="P:proteolysis"/>
    <property type="evidence" value="ECO:0007669"/>
    <property type="project" value="UniProtKB-KW"/>
</dbReference>
<organism evidence="2 3">
    <name type="scientific">Anaerobacillus alkaliphilus</name>
    <dbReference type="NCBI Taxonomy" id="1548597"/>
    <lineage>
        <taxon>Bacteria</taxon>
        <taxon>Bacillati</taxon>
        <taxon>Bacillota</taxon>
        <taxon>Bacilli</taxon>
        <taxon>Bacillales</taxon>
        <taxon>Bacillaceae</taxon>
        <taxon>Anaerobacillus</taxon>
    </lineage>
</organism>
<proteinExistence type="predicted"/>
<gene>
    <name evidence="2" type="ORF">DS745_09395</name>
</gene>
<evidence type="ECO:0000313" key="3">
    <source>
        <dbReference type="Proteomes" id="UP000290649"/>
    </source>
</evidence>
<accession>A0A4Q0VTD7</accession>
<feature type="domain" description="PrcB C-terminal" evidence="1">
    <location>
        <begin position="46"/>
        <end position="102"/>
    </location>
</feature>
<evidence type="ECO:0000259" key="1">
    <source>
        <dbReference type="Pfam" id="PF14343"/>
    </source>
</evidence>
<dbReference type="AlphaFoldDB" id="A0A4Q0VTD7"/>
<sequence length="128" mass="14841">MTGYPEFEILSMTEVQQHYDVYRYNKSIINHDIRDWRIFETDGYEIIVISSGLKNTGGHWIEVVQVSNEGSKTVIRIREHQPPPDALVTMAFINPTVIIKMKKADTFSDKEVLTWDGKLFLKNNGFAY</sequence>
<dbReference type="Proteomes" id="UP000290649">
    <property type="component" value="Unassembled WGS sequence"/>
</dbReference>
<keyword evidence="2" id="KW-0645">Protease</keyword>
<dbReference type="EMBL" id="QOUX01000032">
    <property type="protein sequence ID" value="RXJ01683.1"/>
    <property type="molecule type" value="Genomic_DNA"/>
</dbReference>
<dbReference type="RefSeq" id="WP_129077984.1">
    <property type="nucleotide sequence ID" value="NZ_QOUX01000032.1"/>
</dbReference>
<reference evidence="2 3" key="1">
    <citation type="journal article" date="2019" name="Int. J. Syst. Evol. Microbiol.">
        <title>Anaerobacillus alkaliphilus sp. nov., a novel alkaliphilic and moderately halophilic bacterium.</title>
        <authorList>
            <person name="Borsodi A.K."/>
            <person name="Aszalos J.M."/>
            <person name="Bihari P."/>
            <person name="Nagy I."/>
            <person name="Schumann P."/>
            <person name="Sproer C."/>
            <person name="Kovacs A.L."/>
            <person name="Boka K."/>
            <person name="Dobosy P."/>
            <person name="Ovari M."/>
            <person name="Szili-Kovacs T."/>
            <person name="Toth E."/>
        </authorList>
    </citation>
    <scope>NUCLEOTIDE SEQUENCE [LARGE SCALE GENOMIC DNA]</scope>
    <source>
        <strain evidence="2 3">B16-10</strain>
    </source>
</reference>
<evidence type="ECO:0000313" key="2">
    <source>
        <dbReference type="EMBL" id="RXJ01683.1"/>
    </source>
</evidence>
<dbReference type="InterPro" id="IPR025748">
    <property type="entry name" value="PrcB_C_dom"/>
</dbReference>
<dbReference type="GO" id="GO:0008233">
    <property type="term" value="F:peptidase activity"/>
    <property type="evidence" value="ECO:0007669"/>
    <property type="project" value="UniProtKB-KW"/>
</dbReference>
<dbReference type="OrthoDB" id="2476445at2"/>
<keyword evidence="3" id="KW-1185">Reference proteome</keyword>
<name>A0A4Q0VTD7_9BACI</name>
<protein>
    <submittedName>
        <fullName evidence="2">Protease complex subunit PrcB family protein</fullName>
    </submittedName>
</protein>
<keyword evidence="2" id="KW-0378">Hydrolase</keyword>
<comment type="caution">
    <text evidence="2">The sequence shown here is derived from an EMBL/GenBank/DDBJ whole genome shotgun (WGS) entry which is preliminary data.</text>
</comment>
<dbReference type="Pfam" id="PF14343">
    <property type="entry name" value="PrcB_C"/>
    <property type="match status" value="1"/>
</dbReference>